<name>A0A166RMI7_9AGAM</name>
<comment type="similarity">
    <text evidence="1">Belongs to the cycloisomerase 2 family.</text>
</comment>
<reference evidence="2 3" key="1">
    <citation type="journal article" date="2016" name="Mol. Biol. Evol.">
        <title>Comparative Genomics of Early-Diverging Mushroom-Forming Fungi Provides Insights into the Origins of Lignocellulose Decay Capabilities.</title>
        <authorList>
            <person name="Nagy L.G."/>
            <person name="Riley R."/>
            <person name="Tritt A."/>
            <person name="Adam C."/>
            <person name="Daum C."/>
            <person name="Floudas D."/>
            <person name="Sun H."/>
            <person name="Yadav J.S."/>
            <person name="Pangilinan J."/>
            <person name="Larsson K.H."/>
            <person name="Matsuura K."/>
            <person name="Barry K."/>
            <person name="Labutti K."/>
            <person name="Kuo R."/>
            <person name="Ohm R.A."/>
            <person name="Bhattacharya S.S."/>
            <person name="Shirouzu T."/>
            <person name="Yoshinaga Y."/>
            <person name="Martin F.M."/>
            <person name="Grigoriev I.V."/>
            <person name="Hibbett D.S."/>
        </authorList>
    </citation>
    <scope>NUCLEOTIDE SEQUENCE [LARGE SCALE GENOMIC DNA]</scope>
    <source>
        <strain evidence="2 3">CBS 109695</strain>
    </source>
</reference>
<dbReference type="InterPro" id="IPR050282">
    <property type="entry name" value="Cycloisomerase_2"/>
</dbReference>
<keyword evidence="2" id="KW-0413">Isomerase</keyword>
<dbReference type="Proteomes" id="UP000076532">
    <property type="component" value="Unassembled WGS sequence"/>
</dbReference>
<dbReference type="AlphaFoldDB" id="A0A166RMI7"/>
<dbReference type="Pfam" id="PF10282">
    <property type="entry name" value="Lactonase"/>
    <property type="match status" value="1"/>
</dbReference>
<keyword evidence="3" id="KW-1185">Reference proteome</keyword>
<dbReference type="STRING" id="436010.A0A166RMI7"/>
<dbReference type="SUPFAM" id="SSF75011">
    <property type="entry name" value="3-carboxy-cis,cis-mucoante lactonizing enzyme"/>
    <property type="match status" value="1"/>
</dbReference>
<dbReference type="InterPro" id="IPR015943">
    <property type="entry name" value="WD40/YVTN_repeat-like_dom_sf"/>
</dbReference>
<dbReference type="GO" id="GO:0016853">
    <property type="term" value="F:isomerase activity"/>
    <property type="evidence" value="ECO:0007669"/>
    <property type="project" value="UniProtKB-KW"/>
</dbReference>
<evidence type="ECO:0000313" key="3">
    <source>
        <dbReference type="Proteomes" id="UP000076532"/>
    </source>
</evidence>
<dbReference type="InterPro" id="IPR019405">
    <property type="entry name" value="Lactonase_7-beta_prop"/>
</dbReference>
<evidence type="ECO:0000313" key="2">
    <source>
        <dbReference type="EMBL" id="KZP28433.1"/>
    </source>
</evidence>
<dbReference type="PANTHER" id="PTHR30344:SF7">
    <property type="entry name" value="DUF2415 DOMAIN-CONTAINING PROTEIN"/>
    <property type="match status" value="1"/>
</dbReference>
<protein>
    <submittedName>
        <fullName evidence="2">Isomerase YbhE</fullName>
    </submittedName>
</protein>
<sequence length="356" mass="37892">MVRIIAGSYANEIYTLEFDPSSGSLSLSSSITVGFHPSWITPHPAQPSSGTVIFAGLEQAAGEVVVVSFDKDGNGKIETRGISSQGEDPCSLVATKDEIIVGNYSSGSVTFLPLVPEAPFLKPDSSTTTIKLSGSGPNQERQLGSHAHQVIFHPEREELLVPDLGGDKVWRLLKGDDGKWDVHGHVAYAPGGGPRHVAFYEGILYTLVELTSGLTAHRLPALPAAPTLTHTTPTLSNPLPLPNDMLAAEILVPTPNAAFPSPYLYISNRNDPSPEGDTIAIFTLADKEQPVLVQEVRTGLKHVRGIVFGGPDDKWLVAGGVLGGGVKVFERTEGGKNLKLVAELKDVEAPTGFLWI</sequence>
<dbReference type="PANTHER" id="PTHR30344">
    <property type="entry name" value="6-PHOSPHOGLUCONOLACTONASE-RELATED"/>
    <property type="match status" value="1"/>
</dbReference>
<proteinExistence type="inferred from homology"/>
<dbReference type="Gene3D" id="2.130.10.10">
    <property type="entry name" value="YVTN repeat-like/Quinoprotein amine dehydrogenase"/>
    <property type="match status" value="1"/>
</dbReference>
<dbReference type="EMBL" id="KV417503">
    <property type="protein sequence ID" value="KZP28433.1"/>
    <property type="molecule type" value="Genomic_DNA"/>
</dbReference>
<accession>A0A166RMI7</accession>
<dbReference type="OrthoDB" id="9972196at2759"/>
<organism evidence="2 3">
    <name type="scientific">Athelia psychrophila</name>
    <dbReference type="NCBI Taxonomy" id="1759441"/>
    <lineage>
        <taxon>Eukaryota</taxon>
        <taxon>Fungi</taxon>
        <taxon>Dikarya</taxon>
        <taxon>Basidiomycota</taxon>
        <taxon>Agaricomycotina</taxon>
        <taxon>Agaricomycetes</taxon>
        <taxon>Agaricomycetidae</taxon>
        <taxon>Atheliales</taxon>
        <taxon>Atheliaceae</taxon>
        <taxon>Athelia</taxon>
    </lineage>
</organism>
<gene>
    <name evidence="2" type="ORF">FIBSPDRAFT_1039558</name>
</gene>
<evidence type="ECO:0000256" key="1">
    <source>
        <dbReference type="ARBA" id="ARBA00005564"/>
    </source>
</evidence>
<dbReference type="GO" id="GO:0017057">
    <property type="term" value="F:6-phosphogluconolactonase activity"/>
    <property type="evidence" value="ECO:0007669"/>
    <property type="project" value="TreeGrafter"/>
</dbReference>